<dbReference type="PANTHER" id="PTHR30093:SF2">
    <property type="entry name" value="TYPE II SECRETION SYSTEM PROTEIN H"/>
    <property type="match status" value="1"/>
</dbReference>
<dbReference type="AlphaFoldDB" id="A0A645CFL9"/>
<evidence type="ECO:0000313" key="1">
    <source>
        <dbReference type="EMBL" id="MPM75786.1"/>
    </source>
</evidence>
<dbReference type="NCBIfam" id="TIGR02532">
    <property type="entry name" value="IV_pilin_GFxxxE"/>
    <property type="match status" value="1"/>
</dbReference>
<accession>A0A645CFL9</accession>
<dbReference type="SUPFAM" id="SSF54523">
    <property type="entry name" value="Pili subunits"/>
    <property type="match status" value="1"/>
</dbReference>
<gene>
    <name evidence="1" type="ORF">SDC9_122780</name>
</gene>
<dbReference type="InterPro" id="IPR045584">
    <property type="entry name" value="Pilin-like"/>
</dbReference>
<dbReference type="EMBL" id="VSSQ01026858">
    <property type="protein sequence ID" value="MPM75786.1"/>
    <property type="molecule type" value="Genomic_DNA"/>
</dbReference>
<comment type="caution">
    <text evidence="1">The sequence shown here is derived from an EMBL/GenBank/DDBJ whole genome shotgun (WGS) entry which is preliminary data.</text>
</comment>
<reference evidence="1" key="1">
    <citation type="submission" date="2019-08" db="EMBL/GenBank/DDBJ databases">
        <authorList>
            <person name="Kucharzyk K."/>
            <person name="Murdoch R.W."/>
            <person name="Higgins S."/>
            <person name="Loffler F."/>
        </authorList>
    </citation>
    <scope>NUCLEOTIDE SEQUENCE</scope>
</reference>
<evidence type="ECO:0008006" key="2">
    <source>
        <dbReference type="Google" id="ProtNLM"/>
    </source>
</evidence>
<proteinExistence type="predicted"/>
<dbReference type="PANTHER" id="PTHR30093">
    <property type="entry name" value="GENERAL SECRETION PATHWAY PROTEIN G"/>
    <property type="match status" value="1"/>
</dbReference>
<dbReference type="Gene3D" id="3.30.700.10">
    <property type="entry name" value="Glycoprotein, Type 4 Pilin"/>
    <property type="match status" value="1"/>
</dbReference>
<sequence length="241" mass="26931">MKKSFTLIELLVVIAIIAILAAMLLPALSAARSRAKDANCRNALKQVGIYSHLYSDANQEYLVYAPFESGSTVGWARLMVRSGIFDEYEYGALRCPALDPYNTRTIGNNQYTTYARCGAYDPTQAAYAGPLSKYSLPDRAEMFADSAEKTPPSWSATSGFGSGPIQWYLVQKRCNTSTAYSYRIHLRHNKQANFVFLDGHVDPMNENTIVPKHCHLYTGIDGSNVVTLRVAYNPWNEEFDN</sequence>
<dbReference type="InterPro" id="IPR012902">
    <property type="entry name" value="N_methyl_site"/>
</dbReference>
<dbReference type="Pfam" id="PF07963">
    <property type="entry name" value="N_methyl"/>
    <property type="match status" value="1"/>
</dbReference>
<protein>
    <recommendedName>
        <fullName evidence="2">Type II secretion system protein G</fullName>
    </recommendedName>
</protein>
<organism evidence="1">
    <name type="scientific">bioreactor metagenome</name>
    <dbReference type="NCBI Taxonomy" id="1076179"/>
    <lineage>
        <taxon>unclassified sequences</taxon>
        <taxon>metagenomes</taxon>
        <taxon>ecological metagenomes</taxon>
    </lineage>
</organism>
<name>A0A645CFL9_9ZZZZ</name>